<organism evidence="1 2">
    <name type="scientific">Funneliformis geosporum</name>
    <dbReference type="NCBI Taxonomy" id="1117311"/>
    <lineage>
        <taxon>Eukaryota</taxon>
        <taxon>Fungi</taxon>
        <taxon>Fungi incertae sedis</taxon>
        <taxon>Mucoromycota</taxon>
        <taxon>Glomeromycotina</taxon>
        <taxon>Glomeromycetes</taxon>
        <taxon>Glomerales</taxon>
        <taxon>Glomeraceae</taxon>
        <taxon>Funneliformis</taxon>
    </lineage>
</organism>
<keyword evidence="2" id="KW-1185">Reference proteome</keyword>
<reference evidence="1" key="1">
    <citation type="submission" date="2022-08" db="EMBL/GenBank/DDBJ databases">
        <authorList>
            <person name="Kallberg Y."/>
            <person name="Tangrot J."/>
            <person name="Rosling A."/>
        </authorList>
    </citation>
    <scope>NUCLEOTIDE SEQUENCE</scope>
    <source>
        <strain evidence="1">Wild A</strain>
    </source>
</reference>
<dbReference type="AlphaFoldDB" id="A0A9W4WV94"/>
<dbReference type="Proteomes" id="UP001153678">
    <property type="component" value="Unassembled WGS sequence"/>
</dbReference>
<protein>
    <submittedName>
        <fullName evidence="1">12006_t:CDS:1</fullName>
    </submittedName>
</protein>
<feature type="non-terminal residue" evidence="1">
    <location>
        <position position="120"/>
    </location>
</feature>
<comment type="caution">
    <text evidence="1">The sequence shown here is derived from an EMBL/GenBank/DDBJ whole genome shotgun (WGS) entry which is preliminary data.</text>
</comment>
<dbReference type="EMBL" id="CAMKVN010005153">
    <property type="protein sequence ID" value="CAI2188350.1"/>
    <property type="molecule type" value="Genomic_DNA"/>
</dbReference>
<evidence type="ECO:0000313" key="2">
    <source>
        <dbReference type="Proteomes" id="UP001153678"/>
    </source>
</evidence>
<evidence type="ECO:0000313" key="1">
    <source>
        <dbReference type="EMBL" id="CAI2188350.1"/>
    </source>
</evidence>
<gene>
    <name evidence="1" type="ORF">FWILDA_LOCUS13534</name>
</gene>
<accession>A0A9W4WV94</accession>
<proteinExistence type="predicted"/>
<name>A0A9W4WV94_9GLOM</name>
<sequence length="120" mass="13650">TPTQPEYSPTPSQPILGLRNYDDLKNFGLKTYDDDIDVNNEALIPPSIHLSWNNYNSGVSCPDQDNLRQAQTISPRISSLNPEEARPQYPNVTILQCLPPSPQKNTWKEMVKVEKLLQMK</sequence>